<dbReference type="EMBL" id="JACIFO010000005">
    <property type="protein sequence ID" value="MBB4119061.1"/>
    <property type="molecule type" value="Genomic_DNA"/>
</dbReference>
<proteinExistence type="predicted"/>
<evidence type="ECO:0000259" key="1">
    <source>
        <dbReference type="PROSITE" id="PS51186"/>
    </source>
</evidence>
<dbReference type="InterPro" id="IPR027365">
    <property type="entry name" value="GNAT_acetyltra_YdfB-like"/>
</dbReference>
<organism evidence="2 3">
    <name type="scientific">Mesonia hippocampi</name>
    <dbReference type="NCBI Taxonomy" id="1628250"/>
    <lineage>
        <taxon>Bacteria</taxon>
        <taxon>Pseudomonadati</taxon>
        <taxon>Bacteroidota</taxon>
        <taxon>Flavobacteriia</taxon>
        <taxon>Flavobacteriales</taxon>
        <taxon>Flavobacteriaceae</taxon>
        <taxon>Mesonia</taxon>
    </lineage>
</organism>
<sequence length="227" mass="26358">MELEEKKLDNPVWNSLNEVHNKFSVEYDGIKFYASEYCPFGGFINYKKSSEGISNYAQKINNFYVVGEKPKYQNQLVLTKNLICNQMLLHKPIDIELTEAITELNTKQQKNDLFDLVNMIQPGYFKKKTPDLGTYFGIYKNNRLVAVTGERMKMNKYTEVSAVITSPEHTGKGYAKQLIKHTTDQIFNENKTPYLHVAESNIGAIKLYEKLSFLTRRKISFWNLKTL</sequence>
<protein>
    <submittedName>
        <fullName evidence="2">GNAT superfamily N-acetyltransferase</fullName>
    </submittedName>
</protein>
<dbReference type="PANTHER" id="PTHR31143">
    <property type="match status" value="1"/>
</dbReference>
<evidence type="ECO:0000313" key="3">
    <source>
        <dbReference type="Proteomes" id="UP000553034"/>
    </source>
</evidence>
<dbReference type="RefSeq" id="WP_183477421.1">
    <property type="nucleotide sequence ID" value="NZ_JACIFO010000005.1"/>
</dbReference>
<dbReference type="Proteomes" id="UP000553034">
    <property type="component" value="Unassembled WGS sequence"/>
</dbReference>
<dbReference type="PANTHER" id="PTHR31143:SF2">
    <property type="entry name" value="FR47-LIKE DOMAIN-CONTAINING PROTEIN-RELATED"/>
    <property type="match status" value="1"/>
</dbReference>
<dbReference type="PROSITE" id="PS51186">
    <property type="entry name" value="GNAT"/>
    <property type="match status" value="1"/>
</dbReference>
<dbReference type="Gene3D" id="3.40.630.30">
    <property type="match status" value="1"/>
</dbReference>
<dbReference type="SUPFAM" id="SSF55729">
    <property type="entry name" value="Acyl-CoA N-acyltransferases (Nat)"/>
    <property type="match status" value="1"/>
</dbReference>
<evidence type="ECO:0000313" key="2">
    <source>
        <dbReference type="EMBL" id="MBB4119061.1"/>
    </source>
</evidence>
<dbReference type="InterPro" id="IPR013653">
    <property type="entry name" value="GCN5-like_dom"/>
</dbReference>
<keyword evidence="3" id="KW-1185">Reference proteome</keyword>
<dbReference type="AlphaFoldDB" id="A0A840EPS1"/>
<reference evidence="2 3" key="1">
    <citation type="submission" date="2020-08" db="EMBL/GenBank/DDBJ databases">
        <title>Genomic Encyclopedia of Type Strains, Phase IV (KMG-IV): sequencing the most valuable type-strain genomes for metagenomic binning, comparative biology and taxonomic classification.</title>
        <authorList>
            <person name="Goeker M."/>
        </authorList>
    </citation>
    <scope>NUCLEOTIDE SEQUENCE [LARGE SCALE GENOMIC DNA]</scope>
    <source>
        <strain evidence="2 3">DSM 29568</strain>
    </source>
</reference>
<dbReference type="Pfam" id="PF08445">
    <property type="entry name" value="FR47"/>
    <property type="match status" value="1"/>
</dbReference>
<name>A0A840EPS1_9FLAO</name>
<dbReference type="InterPro" id="IPR000182">
    <property type="entry name" value="GNAT_dom"/>
</dbReference>
<dbReference type="InterPro" id="IPR016181">
    <property type="entry name" value="Acyl_CoA_acyltransferase"/>
</dbReference>
<comment type="caution">
    <text evidence="2">The sequence shown here is derived from an EMBL/GenBank/DDBJ whole genome shotgun (WGS) entry which is preliminary data.</text>
</comment>
<dbReference type="GO" id="GO:0016747">
    <property type="term" value="F:acyltransferase activity, transferring groups other than amino-acyl groups"/>
    <property type="evidence" value="ECO:0007669"/>
    <property type="project" value="InterPro"/>
</dbReference>
<keyword evidence="2" id="KW-0808">Transferase</keyword>
<accession>A0A840EPS1</accession>
<dbReference type="CDD" id="cd04301">
    <property type="entry name" value="NAT_SF"/>
    <property type="match status" value="1"/>
</dbReference>
<gene>
    <name evidence="2" type="ORF">GGR32_001357</name>
</gene>
<feature type="domain" description="N-acetyltransferase" evidence="1">
    <location>
        <begin position="88"/>
        <end position="227"/>
    </location>
</feature>